<accession>A0A3Q9ETS4</accession>
<evidence type="ECO:0000313" key="3">
    <source>
        <dbReference type="Proteomes" id="UP000280298"/>
    </source>
</evidence>
<dbReference type="Proteomes" id="UP000280298">
    <property type="component" value="Chromosome"/>
</dbReference>
<dbReference type="AlphaFoldDB" id="A0A3Q9ETS4"/>
<keyword evidence="3" id="KW-1185">Reference proteome</keyword>
<feature type="compositionally biased region" description="Basic residues" evidence="1">
    <location>
        <begin position="42"/>
        <end position="55"/>
    </location>
</feature>
<name>A0A3Q9ETS4_9ACTN</name>
<dbReference type="KEGG" id="scya:EJ357_41040"/>
<feature type="region of interest" description="Disordered" evidence="1">
    <location>
        <begin position="30"/>
        <end position="74"/>
    </location>
</feature>
<evidence type="ECO:0000313" key="2">
    <source>
        <dbReference type="EMBL" id="AZQ39037.1"/>
    </source>
</evidence>
<sequence length="74" mass="7589">MKYSSVYWLGTGENDWRNSLRIAGVDAATTTTTTTATSSAKTGRKAAGARRRCRRGGGPATGTGAGRGQSPVLG</sequence>
<reference evidence="2 3" key="1">
    <citation type="journal article" date="2019" name="Int. J. Syst. Evol. Microbiol.">
        <title>Streptomyces cyaneochromogenes sp. nov., a blue pigment-producing actinomycete from manganese-contaminated soil.</title>
        <authorList>
            <person name="Tang X."/>
            <person name="Zhao J."/>
            <person name="Li K."/>
            <person name="Chen Z."/>
            <person name="Sun Y."/>
            <person name="Gao J."/>
        </authorList>
    </citation>
    <scope>NUCLEOTIDE SEQUENCE [LARGE SCALE GENOMIC DNA]</scope>
    <source>
        <strain evidence="2 3">MK-45</strain>
    </source>
</reference>
<feature type="compositionally biased region" description="Gly residues" evidence="1">
    <location>
        <begin position="56"/>
        <end position="67"/>
    </location>
</feature>
<evidence type="ECO:0000256" key="1">
    <source>
        <dbReference type="SAM" id="MobiDB-lite"/>
    </source>
</evidence>
<organism evidence="2 3">
    <name type="scientific">Streptomyces cyaneochromogenes</name>
    <dbReference type="NCBI Taxonomy" id="2496836"/>
    <lineage>
        <taxon>Bacteria</taxon>
        <taxon>Bacillati</taxon>
        <taxon>Actinomycetota</taxon>
        <taxon>Actinomycetes</taxon>
        <taxon>Kitasatosporales</taxon>
        <taxon>Streptomycetaceae</taxon>
        <taxon>Streptomyces</taxon>
    </lineage>
</organism>
<proteinExistence type="predicted"/>
<gene>
    <name evidence="2" type="ORF">EJ357_41040</name>
</gene>
<dbReference type="EMBL" id="CP034539">
    <property type="protein sequence ID" value="AZQ39037.1"/>
    <property type="molecule type" value="Genomic_DNA"/>
</dbReference>
<feature type="compositionally biased region" description="Low complexity" evidence="1">
    <location>
        <begin position="30"/>
        <end position="41"/>
    </location>
</feature>
<protein>
    <submittedName>
        <fullName evidence="2">Uncharacterized protein</fullName>
    </submittedName>
</protein>